<dbReference type="Gene3D" id="2.60.40.10">
    <property type="entry name" value="Immunoglobulins"/>
    <property type="match status" value="1"/>
</dbReference>
<dbReference type="PANTHER" id="PTHR10357:SF210">
    <property type="entry name" value="MALTODEXTRIN GLUCOSIDASE"/>
    <property type="match status" value="1"/>
</dbReference>
<dbReference type="CDD" id="cd02857">
    <property type="entry name" value="E_set_CDase_PDE_N"/>
    <property type="match status" value="1"/>
</dbReference>
<keyword evidence="5" id="KW-1185">Reference proteome</keyword>
<organism evidence="4 5">
    <name type="scientific">Haliovirga abyssi</name>
    <dbReference type="NCBI Taxonomy" id="2996794"/>
    <lineage>
        <taxon>Bacteria</taxon>
        <taxon>Fusobacteriati</taxon>
        <taxon>Fusobacteriota</taxon>
        <taxon>Fusobacteriia</taxon>
        <taxon>Fusobacteriales</taxon>
        <taxon>Haliovirgaceae</taxon>
        <taxon>Haliovirga</taxon>
    </lineage>
</organism>
<dbReference type="PROSITE" id="PS51257">
    <property type="entry name" value="PROKAR_LIPOPROTEIN"/>
    <property type="match status" value="1"/>
</dbReference>
<accession>A0AAU9D940</accession>
<dbReference type="SUPFAM" id="SSF51445">
    <property type="entry name" value="(Trans)glycosidases"/>
    <property type="match status" value="1"/>
</dbReference>
<dbReference type="InterPro" id="IPR006047">
    <property type="entry name" value="GH13_cat_dom"/>
</dbReference>
<dbReference type="Pfam" id="PF02903">
    <property type="entry name" value="Alpha-amylase_N"/>
    <property type="match status" value="1"/>
</dbReference>
<evidence type="ECO:0000313" key="4">
    <source>
        <dbReference type="EMBL" id="BDU50106.1"/>
    </source>
</evidence>
<dbReference type="InterPro" id="IPR017853">
    <property type="entry name" value="GH"/>
</dbReference>
<dbReference type="Proteomes" id="UP001321582">
    <property type="component" value="Chromosome"/>
</dbReference>
<protein>
    <submittedName>
        <fullName evidence="4">Alpha-amylase</fullName>
    </submittedName>
</protein>
<dbReference type="GO" id="GO:0005975">
    <property type="term" value="P:carbohydrate metabolic process"/>
    <property type="evidence" value="ECO:0007669"/>
    <property type="project" value="InterPro"/>
</dbReference>
<dbReference type="InterPro" id="IPR013780">
    <property type="entry name" value="Glyco_hydro_b"/>
</dbReference>
<keyword evidence="2" id="KW-0326">Glycosidase</keyword>
<name>A0AAU9D940_9FUSO</name>
<evidence type="ECO:0000256" key="1">
    <source>
        <dbReference type="ARBA" id="ARBA00022801"/>
    </source>
</evidence>
<proteinExistence type="predicted"/>
<dbReference type="Gene3D" id="2.60.40.1180">
    <property type="entry name" value="Golgi alpha-mannosidase II"/>
    <property type="match status" value="1"/>
</dbReference>
<dbReference type="InterPro" id="IPR004185">
    <property type="entry name" value="Glyco_hydro_13_lg-like_dom"/>
</dbReference>
<dbReference type="InterPro" id="IPR006048">
    <property type="entry name" value="A-amylase/branching_C"/>
</dbReference>
<dbReference type="InterPro" id="IPR013783">
    <property type="entry name" value="Ig-like_fold"/>
</dbReference>
<dbReference type="KEGG" id="haby:HLVA_06750"/>
<dbReference type="Gene3D" id="3.20.20.80">
    <property type="entry name" value="Glycosidases"/>
    <property type="match status" value="3"/>
</dbReference>
<dbReference type="SMART" id="SM00642">
    <property type="entry name" value="Aamy"/>
    <property type="match status" value="1"/>
</dbReference>
<sequence>MKKIILVMATISFLIAGCNFTVKKEKKITKIAKRPSRPAKGDSYIFIRRLEHKPNNDFVVVNNEKNIRIMLKSRSNDVEKVSIVYGNKEKEMTTLGAAGMYEHYYVNIDLDSPDISYYFKLIDGNETYYYGKKSGNSKDKVTNFKYHLNKDMVPAMPEWAKKVVWYQIFADRFRNGNPDNDPIYNEYGPQSFEKPTGELSDGTAKASLIPEERWNSRADGWNAGQFTINKWTSNWNSDEPWEVKGREKYDWDHGNTRHYGGDLQGVIEKLDYLKSLGVTAIWFNPVFYAESDHKYDAADFRHIAPSFGVIEETGEKYGIEVNKDNKYGAKLSNKKGNSEYKLLSYDIKTGKNGLGETSDPSTWVWTESDIIAAKMIKEAHKRGMRVIFDGVFNHTGNEFWAFTQAIIEGPTSKYASWYKFTDWSKVKEYTKENVEKWNPGVKYNGKSKIGVYEKDNIKYRTRWVATPKNATPKEKWEIYLWNKDNVNYNSWWGFRSLPKLDHFNKEVGKHIINISKKWLLGPDGKVSSDFKNDDGIDGFRLDVPLDIEDQSFWLRWKKAIREVKSDVYTSAEIWGQARDHVYGKKFDAVMNYEFAKYLLNYVVDTGKRNKLKASEFKASENTLFLGYADSTARGMQNLMDSHDTDRLFSMIINPNREYDRNNRINENRSYRAVRPDLYDTMAINKLKLISLIQMTYEGSPMIYYGDEVGIWGPDDPMDRKPMLWKDYMPYEKETDEYGKYKKKNIQFSKDVEIDEANNVIKYNVKINKDIYNWYKKLMNIRDENVDLFGLGELKYILSDDSNDSIAYVRSYKKKKAIVVVNNSSKEETLKLKIDGKYKDLINGKMVEDIDGILEIKLPAKTGTILMK</sequence>
<evidence type="ECO:0000313" key="5">
    <source>
        <dbReference type="Proteomes" id="UP001321582"/>
    </source>
</evidence>
<keyword evidence="1" id="KW-0378">Hydrolase</keyword>
<dbReference type="PANTHER" id="PTHR10357">
    <property type="entry name" value="ALPHA-AMYLASE FAMILY MEMBER"/>
    <property type="match status" value="1"/>
</dbReference>
<dbReference type="EMBL" id="AP027059">
    <property type="protein sequence ID" value="BDU50106.1"/>
    <property type="molecule type" value="Genomic_DNA"/>
</dbReference>
<dbReference type="SUPFAM" id="SSF81296">
    <property type="entry name" value="E set domains"/>
    <property type="match status" value="1"/>
</dbReference>
<dbReference type="SUPFAM" id="SSF51011">
    <property type="entry name" value="Glycosyl hydrolase domain"/>
    <property type="match status" value="1"/>
</dbReference>
<feature type="domain" description="Glycosyl hydrolase family 13 catalytic" evidence="3">
    <location>
        <begin position="167"/>
        <end position="781"/>
    </location>
</feature>
<reference evidence="4 5" key="1">
    <citation type="submission" date="2022-11" db="EMBL/GenBank/DDBJ databases">
        <title>Haliovirga abyssi gen. nov., sp. nov., a mesophilic fermentative bacterium isolated from the Iheya North hydrothermal field and the proposal of Haliovirgaceae fam. nov.</title>
        <authorList>
            <person name="Miyazaki U."/>
            <person name="Tame A."/>
            <person name="Miyazaki J."/>
            <person name="Takai K."/>
            <person name="Sawayama S."/>
            <person name="Kitajima M."/>
            <person name="Okamoto A."/>
            <person name="Nakagawa S."/>
        </authorList>
    </citation>
    <scope>NUCLEOTIDE SEQUENCE [LARGE SCALE GENOMIC DNA]</scope>
    <source>
        <strain evidence="4 5">IC12</strain>
    </source>
</reference>
<evidence type="ECO:0000259" key="3">
    <source>
        <dbReference type="SMART" id="SM00642"/>
    </source>
</evidence>
<evidence type="ECO:0000256" key="2">
    <source>
        <dbReference type="ARBA" id="ARBA00023295"/>
    </source>
</evidence>
<dbReference type="GO" id="GO:0004553">
    <property type="term" value="F:hydrolase activity, hydrolyzing O-glycosyl compounds"/>
    <property type="evidence" value="ECO:0007669"/>
    <property type="project" value="InterPro"/>
</dbReference>
<dbReference type="AlphaFoldDB" id="A0AAU9D940"/>
<dbReference type="Pfam" id="PF02806">
    <property type="entry name" value="Alpha-amylase_C"/>
    <property type="match status" value="1"/>
</dbReference>
<dbReference type="RefSeq" id="WP_307905042.1">
    <property type="nucleotide sequence ID" value="NZ_AP027059.1"/>
</dbReference>
<dbReference type="Pfam" id="PF00128">
    <property type="entry name" value="Alpha-amylase"/>
    <property type="match status" value="2"/>
</dbReference>
<dbReference type="InterPro" id="IPR014756">
    <property type="entry name" value="Ig_E-set"/>
</dbReference>
<gene>
    <name evidence="4" type="ORF">HLVA_06750</name>
</gene>